<reference evidence="2" key="1">
    <citation type="submission" date="2016-10" db="EMBL/GenBank/DDBJ databases">
        <authorList>
            <person name="Varghese N."/>
        </authorList>
    </citation>
    <scope>NUCLEOTIDE SEQUENCE [LARGE SCALE GENOMIC DNA]</scope>
    <source>
        <strain evidence="2">DSM 18820</strain>
    </source>
</reference>
<keyword evidence="2" id="KW-1185">Reference proteome</keyword>
<name>A0A1I7KQC5_9BACT</name>
<accession>A0A1I7KQC5</accession>
<dbReference type="Proteomes" id="UP000182491">
    <property type="component" value="Unassembled WGS sequence"/>
</dbReference>
<organism evidence="1 2">
    <name type="scientific">Pontibacter akesuensis</name>
    <dbReference type="NCBI Taxonomy" id="388950"/>
    <lineage>
        <taxon>Bacteria</taxon>
        <taxon>Pseudomonadati</taxon>
        <taxon>Bacteroidota</taxon>
        <taxon>Cytophagia</taxon>
        <taxon>Cytophagales</taxon>
        <taxon>Hymenobacteraceae</taxon>
        <taxon>Pontibacter</taxon>
    </lineage>
</organism>
<sequence>MIIYHNSIITLDYNPATDILSVALPDMQAHSISEVEHCLDIIAEHIVSYDVKKLLLDSSKAVVEVGDEAYRSLILQFSRQLMKTRLQKVARIATPVASQEHRANLVAEEVHQLNPAVAYENFTGRAAALDWLLL</sequence>
<dbReference type="RefSeq" id="WP_068840261.1">
    <property type="nucleotide sequence ID" value="NZ_BMXC01000008.1"/>
</dbReference>
<dbReference type="AlphaFoldDB" id="A0A1I7KQC5"/>
<evidence type="ECO:0000313" key="1">
    <source>
        <dbReference type="EMBL" id="SFU99610.1"/>
    </source>
</evidence>
<evidence type="ECO:0000313" key="2">
    <source>
        <dbReference type="Proteomes" id="UP000182491"/>
    </source>
</evidence>
<dbReference type="OrthoDB" id="852207at2"/>
<protein>
    <recommendedName>
        <fullName evidence="3">SpoIIAA-like</fullName>
    </recommendedName>
</protein>
<dbReference type="STRING" id="388950.GCA_001611675_04042"/>
<evidence type="ECO:0008006" key="3">
    <source>
        <dbReference type="Google" id="ProtNLM"/>
    </source>
</evidence>
<gene>
    <name evidence="1" type="ORF">SAMN04487941_3979</name>
</gene>
<proteinExistence type="predicted"/>
<dbReference type="EMBL" id="FPCA01000007">
    <property type="protein sequence ID" value="SFU99610.1"/>
    <property type="molecule type" value="Genomic_DNA"/>
</dbReference>